<name>A0A119D0W6_SHEFR</name>
<dbReference type="EMBL" id="LRDC01000001">
    <property type="protein sequence ID" value="KVX03605.1"/>
    <property type="molecule type" value="Genomic_DNA"/>
</dbReference>
<protein>
    <submittedName>
        <fullName evidence="2">Uncharacterized protein</fullName>
    </submittedName>
</protein>
<dbReference type="AlphaFoldDB" id="A0A119D0W6"/>
<feature type="chain" id="PRO_5007161941" evidence="1">
    <location>
        <begin position="24"/>
        <end position="74"/>
    </location>
</feature>
<sequence length="74" mass="8114">MFNLNTIFAVALTSIMGLSSAQATELEPIDMIDLHAELSQSIEAMQIDINYDVNSILVADNDEQQKTSEAVQVN</sequence>
<reference evidence="2 3" key="1">
    <citation type="submission" date="2016-01" db="EMBL/GenBank/DDBJ databases">
        <title>Draft genome of the antarctic isolate Shewanella frigidimarina Ag06-30.</title>
        <authorList>
            <person name="Parmeciano Di Noto G."/>
            <person name="Vazquez S."/>
            <person name="Mac Cormack W."/>
            <person name="Iriarte A."/>
            <person name="Quiroga C."/>
        </authorList>
    </citation>
    <scope>NUCLEOTIDE SEQUENCE [LARGE SCALE GENOMIC DNA]</scope>
    <source>
        <strain evidence="2 3">Ag06-30</strain>
    </source>
</reference>
<organism evidence="2">
    <name type="scientific">Shewanella frigidimarina</name>
    <dbReference type="NCBI Taxonomy" id="56812"/>
    <lineage>
        <taxon>Bacteria</taxon>
        <taxon>Pseudomonadati</taxon>
        <taxon>Pseudomonadota</taxon>
        <taxon>Gammaproteobacteria</taxon>
        <taxon>Alteromonadales</taxon>
        <taxon>Shewanellaceae</taxon>
        <taxon>Shewanella</taxon>
    </lineage>
</organism>
<keyword evidence="1" id="KW-0732">Signal</keyword>
<dbReference type="RefSeq" id="WP_059744319.1">
    <property type="nucleotide sequence ID" value="NZ_JBOZPT010000003.1"/>
</dbReference>
<dbReference type="Proteomes" id="UP000055702">
    <property type="component" value="Unassembled WGS sequence"/>
</dbReference>
<proteinExistence type="predicted"/>
<evidence type="ECO:0000313" key="3">
    <source>
        <dbReference type="Proteomes" id="UP000055702"/>
    </source>
</evidence>
<evidence type="ECO:0000313" key="2">
    <source>
        <dbReference type="EMBL" id="KVX03605.1"/>
    </source>
</evidence>
<evidence type="ECO:0000256" key="1">
    <source>
        <dbReference type="SAM" id="SignalP"/>
    </source>
</evidence>
<accession>A0A119D0W6</accession>
<gene>
    <name evidence="2" type="ORF">AWJ07_03345</name>
</gene>
<feature type="signal peptide" evidence="1">
    <location>
        <begin position="1"/>
        <end position="23"/>
    </location>
</feature>
<comment type="caution">
    <text evidence="2">The sequence shown here is derived from an EMBL/GenBank/DDBJ whole genome shotgun (WGS) entry which is preliminary data.</text>
</comment>